<evidence type="ECO:0000313" key="3">
    <source>
        <dbReference type="EMBL" id="GGB34546.1"/>
    </source>
</evidence>
<dbReference type="GO" id="GO:0016020">
    <property type="term" value="C:membrane"/>
    <property type="evidence" value="ECO:0007669"/>
    <property type="project" value="TreeGrafter"/>
</dbReference>
<dbReference type="GO" id="GO:0008610">
    <property type="term" value="P:lipid biosynthetic process"/>
    <property type="evidence" value="ECO:0007669"/>
    <property type="project" value="UniProtKB-ARBA"/>
</dbReference>
<evidence type="ECO:0000313" key="4">
    <source>
        <dbReference type="Proteomes" id="UP000621454"/>
    </source>
</evidence>
<accession>A0A916T7E8</accession>
<name>A0A916T7E8_9ACTN</name>
<organism evidence="3 4">
    <name type="scientific">Gordonia jinhuaensis</name>
    <dbReference type="NCBI Taxonomy" id="1517702"/>
    <lineage>
        <taxon>Bacteria</taxon>
        <taxon>Bacillati</taxon>
        <taxon>Actinomycetota</taxon>
        <taxon>Actinomycetes</taxon>
        <taxon>Mycobacteriales</taxon>
        <taxon>Gordoniaceae</taxon>
        <taxon>Gordonia</taxon>
    </lineage>
</organism>
<dbReference type="AlphaFoldDB" id="A0A916T7E8"/>
<dbReference type="InterPro" id="IPR005804">
    <property type="entry name" value="FA_desaturase_dom"/>
</dbReference>
<dbReference type="GO" id="GO:0016717">
    <property type="term" value="F:oxidoreductase activity, acting on paired donors, with oxidation of a pair of donors resulting in the reduction of molecular oxygen to two molecules of water"/>
    <property type="evidence" value="ECO:0007669"/>
    <property type="project" value="TreeGrafter"/>
</dbReference>
<gene>
    <name evidence="3" type="primary">desA3</name>
    <name evidence="3" type="ORF">GCM10011489_23280</name>
</gene>
<feature type="compositionally biased region" description="Basic and acidic residues" evidence="1">
    <location>
        <begin position="371"/>
        <end position="389"/>
    </location>
</feature>
<dbReference type="InterPro" id="IPR012171">
    <property type="entry name" value="Fatty_acid_desaturase"/>
</dbReference>
<keyword evidence="4" id="KW-1185">Reference proteome</keyword>
<dbReference type="Pfam" id="PF00487">
    <property type="entry name" value="FA_desaturase"/>
    <property type="match status" value="1"/>
</dbReference>
<protein>
    <submittedName>
        <fullName evidence="3">NADPH-dependent stearoyl-CoA 9-desaturase</fullName>
    </submittedName>
</protein>
<dbReference type="PANTHER" id="PTHR19353">
    <property type="entry name" value="FATTY ACID DESATURASE 2"/>
    <property type="match status" value="1"/>
</dbReference>
<proteinExistence type="predicted"/>
<dbReference type="EMBL" id="BMGC01000015">
    <property type="protein sequence ID" value="GGB34546.1"/>
    <property type="molecule type" value="Genomic_DNA"/>
</dbReference>
<dbReference type="PANTHER" id="PTHR19353:SF19">
    <property type="entry name" value="DELTA(5) FATTY ACID DESATURASE C-RELATED"/>
    <property type="match status" value="1"/>
</dbReference>
<reference evidence="3" key="1">
    <citation type="journal article" date="2014" name="Int. J. Syst. Evol. Microbiol.">
        <title>Complete genome sequence of Corynebacterium casei LMG S-19264T (=DSM 44701T), isolated from a smear-ripened cheese.</title>
        <authorList>
            <consortium name="US DOE Joint Genome Institute (JGI-PGF)"/>
            <person name="Walter F."/>
            <person name="Albersmeier A."/>
            <person name="Kalinowski J."/>
            <person name="Ruckert C."/>
        </authorList>
    </citation>
    <scope>NUCLEOTIDE SEQUENCE</scope>
    <source>
        <strain evidence="3">CGMCC 1.12827</strain>
    </source>
</reference>
<feature type="region of interest" description="Disordered" evidence="1">
    <location>
        <begin position="364"/>
        <end position="391"/>
    </location>
</feature>
<reference evidence="3" key="2">
    <citation type="submission" date="2020-09" db="EMBL/GenBank/DDBJ databases">
        <authorList>
            <person name="Sun Q."/>
            <person name="Zhou Y."/>
        </authorList>
    </citation>
    <scope>NUCLEOTIDE SEQUENCE</scope>
    <source>
        <strain evidence="3">CGMCC 1.12827</strain>
    </source>
</reference>
<evidence type="ECO:0000259" key="2">
    <source>
        <dbReference type="Pfam" id="PF00487"/>
    </source>
</evidence>
<dbReference type="CDD" id="cd03506">
    <property type="entry name" value="Delta6-FADS-like"/>
    <property type="match status" value="1"/>
</dbReference>
<feature type="domain" description="Fatty acid desaturase" evidence="2">
    <location>
        <begin position="76"/>
        <end position="336"/>
    </location>
</feature>
<evidence type="ECO:0000256" key="1">
    <source>
        <dbReference type="SAM" id="MobiDB-lite"/>
    </source>
</evidence>
<comment type="caution">
    <text evidence="3">The sequence shown here is derived from an EMBL/GenBank/DDBJ whole genome shotgun (WGS) entry which is preliminary data.</text>
</comment>
<sequence>MVTMAISDINAYAHLTDADVEALRVELDQIRRDIESDRGVRDATYLRRTITAQRAMEVVSRIILLRSDNRLCWISGTALLSVAKMIENMELGHNVMHGQWDWMNDPEVHSTSWEWDIVCHSSHWKHSHNFIHHKYTNVLDMDHDVGYRVLRVTRDQPWVPKQLFQPVINIVLALLFEWGIGLHDIELKEVIKGNKSVEEAQPQLFGKKIVRQVFKDYVFFPLLSGRNARSTLKANLTANIVRNLWTYVVIFCGHFPDGAEKFTMAELEDETPGQWYLRQMLGSANFDAGPVMAFMSGNLCYQIEHHLFPDLPSNRYAEIGERVRELCEKYDLPYTTGSLAHQYWQTFRTINKLSLPDRFLTATADDAPETASERRFGDTHSRGRSDGVTRRRGLLTAIRHSRERLALRR</sequence>
<dbReference type="Proteomes" id="UP000621454">
    <property type="component" value="Unassembled WGS sequence"/>
</dbReference>